<evidence type="ECO:0000256" key="2">
    <source>
        <dbReference type="SAM" id="MobiDB-lite"/>
    </source>
</evidence>
<dbReference type="Pfam" id="PF14663">
    <property type="entry name" value="RasGEF_N_2"/>
    <property type="match status" value="1"/>
</dbReference>
<evidence type="ECO:0008006" key="8">
    <source>
        <dbReference type="Google" id="ProtNLM"/>
    </source>
</evidence>
<evidence type="ECO:0000313" key="7">
    <source>
        <dbReference type="Proteomes" id="UP000007879"/>
    </source>
</evidence>
<feature type="region of interest" description="Disordered" evidence="2">
    <location>
        <begin position="1354"/>
        <end position="1411"/>
    </location>
</feature>
<evidence type="ECO:0000256" key="1">
    <source>
        <dbReference type="ARBA" id="ARBA00008878"/>
    </source>
</evidence>
<feature type="compositionally biased region" description="Basic and acidic residues" evidence="2">
    <location>
        <begin position="1045"/>
        <end position="1060"/>
    </location>
</feature>
<proteinExistence type="inferred from homology"/>
<dbReference type="Pfam" id="PF14668">
    <property type="entry name" value="RICTOR_V"/>
    <property type="match status" value="1"/>
</dbReference>
<dbReference type="GO" id="GO:0038203">
    <property type="term" value="P:TORC2 signaling"/>
    <property type="evidence" value="ECO:0007669"/>
    <property type="project" value="TreeGrafter"/>
</dbReference>
<dbReference type="GO" id="GO:0043539">
    <property type="term" value="F:protein serine/threonine kinase activator activity"/>
    <property type="evidence" value="ECO:0007669"/>
    <property type="project" value="TreeGrafter"/>
</dbReference>
<dbReference type="STRING" id="400682.A0A1X7UI29"/>
<dbReference type="InterPro" id="IPR016024">
    <property type="entry name" value="ARM-type_fold"/>
</dbReference>
<accession>A0A1X7UI29</accession>
<dbReference type="InterPro" id="IPR028268">
    <property type="entry name" value="Pianissimo_fam"/>
</dbReference>
<evidence type="ECO:0000259" key="3">
    <source>
        <dbReference type="SMART" id="SM01307"/>
    </source>
</evidence>
<dbReference type="SMART" id="SM01308">
    <property type="entry name" value="RICTOR_N"/>
    <property type="match status" value="1"/>
</dbReference>
<dbReference type="SUPFAM" id="SSF48371">
    <property type="entry name" value="ARM repeat"/>
    <property type="match status" value="1"/>
</dbReference>
<dbReference type="KEGG" id="aqu:105313395"/>
<dbReference type="Pfam" id="PF14666">
    <property type="entry name" value="RICTOR_M"/>
    <property type="match status" value="1"/>
</dbReference>
<dbReference type="EnsemblMetazoa" id="XM_019998631.1">
    <property type="protein sequence ID" value="XP_019854190.1"/>
    <property type="gene ID" value="LOC105313395"/>
</dbReference>
<feature type="compositionally biased region" description="Low complexity" evidence="2">
    <location>
        <begin position="1078"/>
        <end position="1092"/>
    </location>
</feature>
<feature type="domain" description="Rapamycin-insensitive companion of mTOR middle" evidence="3">
    <location>
        <begin position="531"/>
        <end position="751"/>
    </location>
</feature>
<dbReference type="InterPro" id="IPR029453">
    <property type="entry name" value="Rictor_IV"/>
</dbReference>
<dbReference type="eggNOG" id="KOG3694">
    <property type="taxonomic scope" value="Eukaryota"/>
</dbReference>
<sequence>MTEESKYGASMAILQRYLTPDDSNSTNTNSSGFGDVDQNINILLAKISIKDGEKGSSSTSRRVRHLNDLAKVIRHIGPNAQFMITNARRIIENVKLALLSHVKEVRAGSLRVLRYILSSSQNYEIMLSIKIDHLVARSLDSPPQRDIERLQAMRFVRQVLLVCPSLISRSLVAPLMSIVSSDTEVPLDNITWAALATLCEIALTNINLSSHCGIIKVLVRGLLKCQSPEISETVILTLCHLLNHPSTRKHVRTHLDIEGVLAPITDLHFSFHTNDNTTTDIKSDRDKRVESAKISITALLKSWPGFLLLLNPSINGISTIINMLPLTEPYIQRQILEILYSSFHLKIPQWTDDYRIAIASVDPTQYSQDWSLEAGWVAEEGKSLLPPKVMERVDLMGCYHALLLTCLLKAGFFTSLVEVVKLPDQHIAVMTAVLMGQLLHMANSILPPEYFCFSLKLPDLIAAAMSPDEQGERNRASEVINCLDRIHQMKKQPVKPSSLYLKLTLEQAGYFSGKGRSHNNLMHNVHISNEMDDLTLQSHIRDTLVLTNPREYPSWDWNLILSLLHHPYLYTVSLTEESNCTKFLRSLTNFFKPSSRQYSSIVYSLSNSKKYSSVGLQLIKYLSKMEGIGCGLLQILIKDIVDQLGQVTASKVTADVFSPSSVSHKMSRDYFLLIGAVSFHNSSLLYSLGAYGPILDICSITSRHDLHKLIISSLDFSHDNYSKPILQKLLNGSDGETRLYATKHMRVFLRVNAPFFSNWGMEMLIGQLYDTEEPVREEAIDILDEACEEESFLEALVLQHPALLHLSERGVSLLTRFISVKRGYSLLSRLGHLKTELDAWLKDYNYRYVSVVEQRLAESLTSYRQTKEGEFHRRKGDAGTFKNVQTFVPVHFYGQLVRHEEGCGLLKEEGHISKLIELLQKEPNTSNDILEIKAAAWALGHIGTSVGGLDLLLGDDVIQLLVKITESSPVATIRGTCFYSLCLISKTPQGADALLTHGWTSVRHSSDEKWPLILSEAIEDVIHIPSSPLSPSSSFNGVMSVIEERGRAGDSPKREGEKRRQSSPSHTVSGRGEKRISRTVSAVAVPVSTPPRNYVLRPVRPMDLGEKDRDNSHVHDSPVRRSTPPTGRGVSLNMTRLNSLTSLRPGSTGNFVGVVLPLELSNLFKFKEDSYKGSRADYVSTDLFDDQHHFLLDNLVNHTHSTPPPPTSNTNQQQTKENGVTPLMDDATQEKTETDDKKILGSSVHSHTSTSSGSVTFDESSYEGQLILHREFLEIVYYLCSDVSLRKNVHHLNLLCNKFPCLSQDSSLYWKTMTLLSLFHYTQTNRRLIQSKFDGLTFDEIFSTTRQYYQTHELLKDPPSSPTGPAPSADSDTTCNRRRNSTGEILKTKPADHTSLMRVGSSHSEEKLDTKSIATTTTASEMDTLSEGSLTSNEMLEWEGEGGEGGGVKDEGERVREDQIPSLAEAGNRLSQLELDVGTSSSMPPSIVEVVIDL</sequence>
<dbReference type="InterPro" id="IPR029452">
    <property type="entry name" value="RICTOR_V"/>
</dbReference>
<dbReference type="Gene3D" id="1.25.10.10">
    <property type="entry name" value="Leucine-rich Repeat Variant"/>
    <property type="match status" value="2"/>
</dbReference>
<dbReference type="InParanoid" id="A0A1X7UI29"/>
<dbReference type="GO" id="GO:0051897">
    <property type="term" value="P:positive regulation of phosphatidylinositol 3-kinase/protein kinase B signal transduction"/>
    <property type="evidence" value="ECO:0007669"/>
    <property type="project" value="TreeGrafter"/>
</dbReference>
<dbReference type="EnsemblMetazoa" id="Aqu2.1.27126_001">
    <property type="protein sequence ID" value="Aqu2.1.27126_001"/>
    <property type="gene ID" value="Aqu2.1.27126"/>
</dbReference>
<dbReference type="InterPro" id="IPR029451">
    <property type="entry name" value="RICTOR_M"/>
</dbReference>
<feature type="compositionally biased region" description="Basic and acidic residues" evidence="2">
    <location>
        <begin position="1229"/>
        <end position="1239"/>
    </location>
</feature>
<dbReference type="PANTHER" id="PTHR13298:SF11">
    <property type="entry name" value="RAPAMYCIN-INSENSITIVE COMPANION OF MTOR"/>
    <property type="match status" value="1"/>
</dbReference>
<keyword evidence="7" id="KW-1185">Reference proteome</keyword>
<comment type="similarity">
    <text evidence="1">Belongs to the RICTOR family.</text>
</comment>
<dbReference type="Pfam" id="PF14664">
    <property type="entry name" value="RICTOR_N"/>
    <property type="match status" value="1"/>
</dbReference>
<evidence type="ECO:0000259" key="4">
    <source>
        <dbReference type="SMART" id="SM01308"/>
    </source>
</evidence>
<dbReference type="PANTHER" id="PTHR13298">
    <property type="entry name" value="CYTOSOLIC REGULATOR PIANISSIMO"/>
    <property type="match status" value="1"/>
</dbReference>
<organism evidence="6">
    <name type="scientific">Amphimedon queenslandica</name>
    <name type="common">Sponge</name>
    <dbReference type="NCBI Taxonomy" id="400682"/>
    <lineage>
        <taxon>Eukaryota</taxon>
        <taxon>Metazoa</taxon>
        <taxon>Porifera</taxon>
        <taxon>Demospongiae</taxon>
        <taxon>Heteroscleromorpha</taxon>
        <taxon>Haplosclerida</taxon>
        <taxon>Niphatidae</taxon>
        <taxon>Amphimedon</taxon>
    </lineage>
</organism>
<evidence type="ECO:0000259" key="5">
    <source>
        <dbReference type="SMART" id="SM01310"/>
    </source>
</evidence>
<dbReference type="OrthoDB" id="271111at2759"/>
<feature type="region of interest" description="Disordered" evidence="2">
    <location>
        <begin position="1196"/>
        <end position="1217"/>
    </location>
</feature>
<feature type="domain" description="Rapamycin-insensitive companion of mTOR N-terminal" evidence="4">
    <location>
        <begin position="63"/>
        <end position="447"/>
    </location>
</feature>
<feature type="compositionally biased region" description="Basic and acidic residues" evidence="2">
    <location>
        <begin position="1103"/>
        <end position="1119"/>
    </location>
</feature>
<feature type="region of interest" description="Disordered" evidence="2">
    <location>
        <begin position="1045"/>
        <end position="1132"/>
    </location>
</feature>
<gene>
    <name evidence="6" type="primary">105313395</name>
</gene>
<reference evidence="7" key="1">
    <citation type="journal article" date="2010" name="Nature">
        <title>The Amphimedon queenslandica genome and the evolution of animal complexity.</title>
        <authorList>
            <person name="Srivastava M."/>
            <person name="Simakov O."/>
            <person name="Chapman J."/>
            <person name="Fahey B."/>
            <person name="Gauthier M.E."/>
            <person name="Mitros T."/>
            <person name="Richards G.S."/>
            <person name="Conaco C."/>
            <person name="Dacre M."/>
            <person name="Hellsten U."/>
            <person name="Larroux C."/>
            <person name="Putnam N.H."/>
            <person name="Stanke M."/>
            <person name="Adamska M."/>
            <person name="Darling A."/>
            <person name="Degnan S.M."/>
            <person name="Oakley T.H."/>
            <person name="Plachetzki D.C."/>
            <person name="Zhai Y."/>
            <person name="Adamski M."/>
            <person name="Calcino A."/>
            <person name="Cummins S.F."/>
            <person name="Goodstein D.M."/>
            <person name="Harris C."/>
            <person name="Jackson D.J."/>
            <person name="Leys S.P."/>
            <person name="Shu S."/>
            <person name="Woodcroft B.J."/>
            <person name="Vervoort M."/>
            <person name="Kosik K.S."/>
            <person name="Manning G."/>
            <person name="Degnan B.M."/>
            <person name="Rokhsar D.S."/>
        </authorList>
    </citation>
    <scope>NUCLEOTIDE SEQUENCE [LARGE SCALE GENOMIC DNA]</scope>
</reference>
<dbReference type="SMART" id="SM01303">
    <property type="entry name" value="RasGEF_N_2"/>
    <property type="match status" value="1"/>
</dbReference>
<dbReference type="SMART" id="SM01307">
    <property type="entry name" value="RICTOR_M"/>
    <property type="match status" value="1"/>
</dbReference>
<dbReference type="SMART" id="SM01310">
    <property type="entry name" value="RICTOR_V"/>
    <property type="match status" value="1"/>
</dbReference>
<feature type="domain" description="Rapamycin-insensitive companion of mTOR" evidence="5">
    <location>
        <begin position="929"/>
        <end position="1001"/>
    </location>
</feature>
<dbReference type="InterPro" id="IPR011989">
    <property type="entry name" value="ARM-like"/>
</dbReference>
<evidence type="ECO:0000313" key="6">
    <source>
        <dbReference type="EnsemblMetazoa" id="Aqu2.1.27126_001"/>
    </source>
</evidence>
<reference evidence="6" key="2">
    <citation type="submission" date="2017-05" db="UniProtKB">
        <authorList>
            <consortium name="EnsemblMetazoa"/>
        </authorList>
    </citation>
    <scope>IDENTIFICATION</scope>
</reference>
<dbReference type="InterPro" id="IPR028267">
    <property type="entry name" value="Pianissimo_N"/>
</dbReference>
<name>A0A1X7UI29_AMPQE</name>
<dbReference type="Proteomes" id="UP000007879">
    <property type="component" value="Unassembled WGS sequence"/>
</dbReference>
<protein>
    <recommendedName>
        <fullName evidence="8">Rapamycin-insensitive companion of mTOR domain-containing protein</fullName>
    </recommendedName>
</protein>
<feature type="region of interest" description="Disordered" evidence="2">
    <location>
        <begin position="1229"/>
        <end position="1257"/>
    </location>
</feature>
<feature type="compositionally biased region" description="Low complexity" evidence="2">
    <location>
        <begin position="1241"/>
        <end position="1255"/>
    </location>
</feature>
<dbReference type="GO" id="GO:0031932">
    <property type="term" value="C:TORC2 complex"/>
    <property type="evidence" value="ECO:0007669"/>
    <property type="project" value="InterPro"/>
</dbReference>